<feature type="domain" description="HIT" evidence="2">
    <location>
        <begin position="4"/>
        <end position="110"/>
    </location>
</feature>
<reference evidence="3 4" key="1">
    <citation type="submission" date="2019-08" db="EMBL/GenBank/DDBJ databases">
        <title>Five species of Acinetobacter isolated from floral nectar and animal pollinators.</title>
        <authorList>
            <person name="Hendry T.A."/>
        </authorList>
    </citation>
    <scope>NUCLEOTIDE SEQUENCE [LARGE SCALE GENOMIC DNA]</scope>
    <source>
        <strain evidence="3 4">MD18.27</strain>
    </source>
</reference>
<sequence>MSSEKCIYCDVDEYDIIAKNEFGVVFPEPTSLSKGHVVIVPLRHISSFFEITDQERKSLMSLLEKARNELEMRYKPSGYHIGFNDGDVFEDRAAHLHIHIIPRYEKQALQLDQRWGVHQPDLDALS</sequence>
<evidence type="ECO:0000259" key="2">
    <source>
        <dbReference type="PROSITE" id="PS51084"/>
    </source>
</evidence>
<dbReference type="InterPro" id="IPR036265">
    <property type="entry name" value="HIT-like_sf"/>
</dbReference>
<organism evidence="3 4">
    <name type="scientific">Acinetobacter pollinis</name>
    <dbReference type="NCBI Taxonomy" id="2605270"/>
    <lineage>
        <taxon>Bacteria</taxon>
        <taxon>Pseudomonadati</taxon>
        <taxon>Pseudomonadota</taxon>
        <taxon>Gammaproteobacteria</taxon>
        <taxon>Moraxellales</taxon>
        <taxon>Moraxellaceae</taxon>
        <taxon>Acinetobacter</taxon>
    </lineage>
</organism>
<comment type="caution">
    <text evidence="3">The sequence shown here is derived from an EMBL/GenBank/DDBJ whole genome shotgun (WGS) entry which is preliminary data.</text>
</comment>
<gene>
    <name evidence="3" type="ORF">I2F25_08590</name>
</gene>
<dbReference type="PANTHER" id="PTHR42997">
    <property type="entry name" value="HIT FAMILY HYDROLASE"/>
    <property type="match status" value="1"/>
</dbReference>
<dbReference type="InterPro" id="IPR011146">
    <property type="entry name" value="HIT-like"/>
</dbReference>
<dbReference type="EMBL" id="VTDN01000006">
    <property type="protein sequence ID" value="MEB5477095.1"/>
    <property type="molecule type" value="Genomic_DNA"/>
</dbReference>
<feature type="short sequence motif" description="Histidine triad motif" evidence="1">
    <location>
        <begin position="95"/>
        <end position="99"/>
    </location>
</feature>
<evidence type="ECO:0000313" key="3">
    <source>
        <dbReference type="EMBL" id="MEB5477095.1"/>
    </source>
</evidence>
<dbReference type="SUPFAM" id="SSF54197">
    <property type="entry name" value="HIT-like"/>
    <property type="match status" value="1"/>
</dbReference>
<dbReference type="Gene3D" id="3.30.428.10">
    <property type="entry name" value="HIT-like"/>
    <property type="match status" value="1"/>
</dbReference>
<dbReference type="PROSITE" id="PS51084">
    <property type="entry name" value="HIT_2"/>
    <property type="match status" value="1"/>
</dbReference>
<dbReference type="Proteomes" id="UP001339883">
    <property type="component" value="Unassembled WGS sequence"/>
</dbReference>
<evidence type="ECO:0000313" key="4">
    <source>
        <dbReference type="Proteomes" id="UP001339883"/>
    </source>
</evidence>
<dbReference type="RefSeq" id="WP_277094925.1">
    <property type="nucleotide sequence ID" value="NZ_VTDN01000006.1"/>
</dbReference>
<keyword evidence="4" id="KW-1185">Reference proteome</keyword>
<proteinExistence type="predicted"/>
<dbReference type="Pfam" id="PF01230">
    <property type="entry name" value="HIT"/>
    <property type="match status" value="1"/>
</dbReference>
<dbReference type="PANTHER" id="PTHR42997:SF1">
    <property type="entry name" value="AP-4-A PHOSPHORYLASE"/>
    <property type="match status" value="1"/>
</dbReference>
<dbReference type="InterPro" id="IPR052908">
    <property type="entry name" value="AP-4-A_phosphorylase"/>
</dbReference>
<accession>A0ABU6DTD0</accession>
<evidence type="ECO:0000256" key="1">
    <source>
        <dbReference type="PROSITE-ProRule" id="PRU00464"/>
    </source>
</evidence>
<name>A0ABU6DTD0_9GAMM</name>
<protein>
    <submittedName>
        <fullName evidence="3">HIT family protein</fullName>
    </submittedName>
</protein>